<comment type="caution">
    <text evidence="3">The sequence shown here is derived from an EMBL/GenBank/DDBJ whole genome shotgun (WGS) entry which is preliminary data.</text>
</comment>
<organism evidence="3 4">
    <name type="scientific">Paraphaeosphaeria minitans</name>
    <dbReference type="NCBI Taxonomy" id="565426"/>
    <lineage>
        <taxon>Eukaryota</taxon>
        <taxon>Fungi</taxon>
        <taxon>Dikarya</taxon>
        <taxon>Ascomycota</taxon>
        <taxon>Pezizomycotina</taxon>
        <taxon>Dothideomycetes</taxon>
        <taxon>Pleosporomycetidae</taxon>
        <taxon>Pleosporales</taxon>
        <taxon>Massarineae</taxon>
        <taxon>Didymosphaeriaceae</taxon>
        <taxon>Paraphaeosphaeria</taxon>
    </lineage>
</organism>
<feature type="compositionally biased region" description="Polar residues" evidence="2">
    <location>
        <begin position="38"/>
        <end position="50"/>
    </location>
</feature>
<gene>
    <name evidence="3" type="ORF">PMIN01_01656</name>
</gene>
<dbReference type="OrthoDB" id="10422528at2759"/>
<proteinExistence type="predicted"/>
<feature type="coiled-coil region" evidence="1">
    <location>
        <begin position="164"/>
        <end position="201"/>
    </location>
</feature>
<sequence length="316" mass="34541">MAPSASGAAEQRTSRFALRNLFSRQKYMPRVLKGAEDQTPTPEGSSSAPDHQQFRAGPEYAPAVSESEEQKLPTGALQARAVATTEPSSRRRPNARDGARLLFSRKQADALRDTRVEVRKTAQKIRRTDFSPSIKTQSSGLSLGKMIKRPGISADTKRLLKVVVEDLQEFKREQEQKRMRAEEKQEEIAVVEEAMEVVDTKVVRKGSTVRHVKVMRPAVRLAEGVTLDPNARPAISITSGGLRAGLLSSSSVADGQAAVTGPSSTTPMVSASIMNRGHGFKRRRLPHQSGVQAAKPPEKKCDSFAGSSNRIRLDFT</sequence>
<keyword evidence="1" id="KW-0175">Coiled coil</keyword>
<evidence type="ECO:0000256" key="2">
    <source>
        <dbReference type="SAM" id="MobiDB-lite"/>
    </source>
</evidence>
<dbReference type="EMBL" id="WJXW01000002">
    <property type="protein sequence ID" value="KAF9739022.1"/>
    <property type="molecule type" value="Genomic_DNA"/>
</dbReference>
<protein>
    <submittedName>
        <fullName evidence="3">Uncharacterized protein</fullName>
    </submittedName>
</protein>
<evidence type="ECO:0000313" key="4">
    <source>
        <dbReference type="Proteomes" id="UP000756921"/>
    </source>
</evidence>
<name>A0A9P6GNM3_9PLEO</name>
<feature type="region of interest" description="Disordered" evidence="2">
    <location>
        <begin position="1"/>
        <end position="20"/>
    </location>
</feature>
<evidence type="ECO:0000256" key="1">
    <source>
        <dbReference type="SAM" id="Coils"/>
    </source>
</evidence>
<keyword evidence="4" id="KW-1185">Reference proteome</keyword>
<dbReference type="AlphaFoldDB" id="A0A9P6GNM3"/>
<reference evidence="3" key="1">
    <citation type="journal article" date="2020" name="Mol. Plant Microbe Interact.">
        <title>Genome Sequence of the Biocontrol Agent Coniothyrium minitans strain Conio (IMI 134523).</title>
        <authorList>
            <person name="Patel D."/>
            <person name="Shittu T.A."/>
            <person name="Baroncelli R."/>
            <person name="Muthumeenakshi S."/>
            <person name="Osborne T.H."/>
            <person name="Janganan T.K."/>
            <person name="Sreenivasaprasad S."/>
        </authorList>
    </citation>
    <scope>NUCLEOTIDE SEQUENCE</scope>
    <source>
        <strain evidence="3">Conio</strain>
    </source>
</reference>
<feature type="region of interest" description="Disordered" evidence="2">
    <location>
        <begin position="28"/>
        <end position="102"/>
    </location>
</feature>
<dbReference type="Proteomes" id="UP000756921">
    <property type="component" value="Unassembled WGS sequence"/>
</dbReference>
<feature type="region of interest" description="Disordered" evidence="2">
    <location>
        <begin position="286"/>
        <end position="306"/>
    </location>
</feature>
<accession>A0A9P6GNM3</accession>
<evidence type="ECO:0000313" key="3">
    <source>
        <dbReference type="EMBL" id="KAF9739022.1"/>
    </source>
</evidence>